<gene>
    <name evidence="4" type="ORF">BaRGS_00018041</name>
</gene>
<organism evidence="4 5">
    <name type="scientific">Batillaria attramentaria</name>
    <dbReference type="NCBI Taxonomy" id="370345"/>
    <lineage>
        <taxon>Eukaryota</taxon>
        <taxon>Metazoa</taxon>
        <taxon>Spiralia</taxon>
        <taxon>Lophotrochozoa</taxon>
        <taxon>Mollusca</taxon>
        <taxon>Gastropoda</taxon>
        <taxon>Caenogastropoda</taxon>
        <taxon>Sorbeoconcha</taxon>
        <taxon>Cerithioidea</taxon>
        <taxon>Batillariidae</taxon>
        <taxon>Batillaria</taxon>
    </lineage>
</organism>
<dbReference type="AlphaFoldDB" id="A0ABD0KTR3"/>
<name>A0ABD0KTR3_9CAEN</name>
<dbReference type="Proteomes" id="UP001519460">
    <property type="component" value="Unassembled WGS sequence"/>
</dbReference>
<accession>A0ABD0KTR3</accession>
<proteinExistence type="predicted"/>
<evidence type="ECO:0000256" key="3">
    <source>
        <dbReference type="SAM" id="SignalP"/>
    </source>
</evidence>
<feature type="compositionally biased region" description="Polar residues" evidence="2">
    <location>
        <begin position="91"/>
        <end position="105"/>
    </location>
</feature>
<keyword evidence="3" id="KW-0732">Signal</keyword>
<dbReference type="EMBL" id="JACVVK020000124">
    <property type="protein sequence ID" value="KAK7490624.1"/>
    <property type="molecule type" value="Genomic_DNA"/>
</dbReference>
<keyword evidence="5" id="KW-1185">Reference proteome</keyword>
<evidence type="ECO:0000256" key="2">
    <source>
        <dbReference type="SAM" id="MobiDB-lite"/>
    </source>
</evidence>
<feature type="region of interest" description="Disordered" evidence="2">
    <location>
        <begin position="83"/>
        <end position="105"/>
    </location>
</feature>
<comment type="caution">
    <text evidence="4">The sequence shown here is derived from an EMBL/GenBank/DDBJ whole genome shotgun (WGS) entry which is preliminary data.</text>
</comment>
<reference evidence="4 5" key="1">
    <citation type="journal article" date="2023" name="Sci. Data">
        <title>Genome assembly of the Korean intertidal mud-creeper Batillaria attramentaria.</title>
        <authorList>
            <person name="Patra A.K."/>
            <person name="Ho P.T."/>
            <person name="Jun S."/>
            <person name="Lee S.J."/>
            <person name="Kim Y."/>
            <person name="Won Y.J."/>
        </authorList>
    </citation>
    <scope>NUCLEOTIDE SEQUENCE [LARGE SCALE GENOMIC DNA]</scope>
    <source>
        <strain evidence="4">Wonlab-2016</strain>
    </source>
</reference>
<evidence type="ECO:0000313" key="5">
    <source>
        <dbReference type="Proteomes" id="UP001519460"/>
    </source>
</evidence>
<feature type="coiled-coil region" evidence="1">
    <location>
        <begin position="24"/>
        <end position="64"/>
    </location>
</feature>
<feature type="non-terminal residue" evidence="4">
    <location>
        <position position="105"/>
    </location>
</feature>
<evidence type="ECO:0000313" key="4">
    <source>
        <dbReference type="EMBL" id="KAK7490624.1"/>
    </source>
</evidence>
<protein>
    <submittedName>
        <fullName evidence="4">Uncharacterized protein</fullName>
    </submittedName>
</protein>
<sequence length="105" mass="11576">MPILPLLLPLLAANTVMCRVALSQKQLFNMLEILSLRVEELEQRDDLAEEVGKLGNKLEKLTEAAETLGDKLADGLDKIGETLRENADGETPTNISEDCAQSQRQ</sequence>
<evidence type="ECO:0000256" key="1">
    <source>
        <dbReference type="SAM" id="Coils"/>
    </source>
</evidence>
<feature type="chain" id="PRO_5044834378" evidence="3">
    <location>
        <begin position="19"/>
        <end position="105"/>
    </location>
</feature>
<keyword evidence="1" id="KW-0175">Coiled coil</keyword>
<feature type="signal peptide" evidence="3">
    <location>
        <begin position="1"/>
        <end position="18"/>
    </location>
</feature>